<feature type="transmembrane region" description="Helical" evidence="1">
    <location>
        <begin position="101"/>
        <end position="122"/>
    </location>
</feature>
<gene>
    <name evidence="2" type="ORF">cyc_08802</name>
</gene>
<evidence type="ECO:0000313" key="2">
    <source>
        <dbReference type="EMBL" id="OEH78358.1"/>
    </source>
</evidence>
<feature type="transmembrane region" description="Helical" evidence="1">
    <location>
        <begin position="348"/>
        <end position="366"/>
    </location>
</feature>
<dbReference type="Proteomes" id="UP000095192">
    <property type="component" value="Unassembled WGS sequence"/>
</dbReference>
<dbReference type="InParanoid" id="A0A1D3D4I9"/>
<dbReference type="VEuPathDB" id="ToxoDB:LOC34624413"/>
<evidence type="ECO:0000313" key="3">
    <source>
        <dbReference type="Proteomes" id="UP000095192"/>
    </source>
</evidence>
<comment type="caution">
    <text evidence="2">The sequence shown here is derived from an EMBL/GenBank/DDBJ whole genome shotgun (WGS) entry which is preliminary data.</text>
</comment>
<evidence type="ECO:0000256" key="1">
    <source>
        <dbReference type="SAM" id="Phobius"/>
    </source>
</evidence>
<dbReference type="EMBL" id="JROU02000769">
    <property type="protein sequence ID" value="OEH78358.1"/>
    <property type="molecule type" value="Genomic_DNA"/>
</dbReference>
<feature type="transmembrane region" description="Helical" evidence="1">
    <location>
        <begin position="61"/>
        <end position="81"/>
    </location>
</feature>
<feature type="transmembrane region" description="Helical" evidence="1">
    <location>
        <begin position="314"/>
        <end position="336"/>
    </location>
</feature>
<dbReference type="AlphaFoldDB" id="A0A1D3D4I9"/>
<dbReference type="GO" id="GO:0005254">
    <property type="term" value="F:chloride channel activity"/>
    <property type="evidence" value="ECO:0007669"/>
    <property type="project" value="InterPro"/>
</dbReference>
<protein>
    <submittedName>
        <fullName evidence="2">Zinc knuckle domain-containing protein</fullName>
    </submittedName>
</protein>
<keyword evidence="1" id="KW-1133">Transmembrane helix</keyword>
<keyword evidence="1" id="KW-0812">Transmembrane</keyword>
<accession>A0A1D3D4I9</accession>
<keyword evidence="3" id="KW-1185">Reference proteome</keyword>
<keyword evidence="1" id="KW-0472">Membrane</keyword>
<organism evidence="2 3">
    <name type="scientific">Cyclospora cayetanensis</name>
    <dbReference type="NCBI Taxonomy" id="88456"/>
    <lineage>
        <taxon>Eukaryota</taxon>
        <taxon>Sar</taxon>
        <taxon>Alveolata</taxon>
        <taxon>Apicomplexa</taxon>
        <taxon>Conoidasida</taxon>
        <taxon>Coccidia</taxon>
        <taxon>Eucoccidiorida</taxon>
        <taxon>Eimeriorina</taxon>
        <taxon>Eimeriidae</taxon>
        <taxon>Cyclospora</taxon>
    </lineage>
</organism>
<name>A0A1D3D4I9_9EIME</name>
<proteinExistence type="predicted"/>
<dbReference type="VEuPathDB" id="ToxoDB:cyc_08802"/>
<sequence>MASSSLLRLSPPRLAISLPPADAFAASADGKSCGSPQGKPRMSGWRSFTELKGSVFMSRRLWRTVSFYWAIAAVTALIVVTCEPAASSLRFGGLQTLVDGLSTLVGFLLGLFVSTSLSRWWALRQQLTLFSAAVYDILILACCHLETRASQQPVQRTTQQPVQRDSHSSDKEKEAAVNLQFPLRLQQGPFGTAPDAPDLYWCSSRFRILRRLLRLGCVSFHLVFDAAQGRNELQYLLHDGMLSPMEYRWLCTLSEGRALLPWLSMASCGTELARREKLLFAPNATRRWTEICSRGSSCVSQCLAYVRTPLPYSYVHLLMIMVLITNTLSAVLSGLAAGSSFCRLQEGLCMHLVLLLVLPTFYHGIIDLAQRINNPFGSVSREQGLTEASQTDVPSLSICPSSAAA</sequence>
<reference evidence="2 3" key="1">
    <citation type="journal article" date="2016" name="BMC Genomics">
        <title>Comparative genomics reveals Cyclospora cayetanensis possesses coccidia-like metabolism and invasion components but unique surface antigens.</title>
        <authorList>
            <person name="Liu S."/>
            <person name="Wang L."/>
            <person name="Zheng H."/>
            <person name="Xu Z."/>
            <person name="Roellig D.M."/>
            <person name="Li N."/>
            <person name="Frace M.A."/>
            <person name="Tang K."/>
            <person name="Arrowood M.J."/>
            <person name="Moss D.M."/>
            <person name="Zhang L."/>
            <person name="Feng Y."/>
            <person name="Xiao L."/>
        </authorList>
    </citation>
    <scope>NUCLEOTIDE SEQUENCE [LARGE SCALE GENOMIC DNA]</scope>
    <source>
        <strain evidence="2 3">CHN_HEN01</strain>
    </source>
</reference>